<accession>A0A518IRU4</accession>
<dbReference type="PIRSF" id="PIRSF033563">
    <property type="entry name" value="UCP033563"/>
    <property type="match status" value="1"/>
</dbReference>
<evidence type="ECO:0000313" key="2">
    <source>
        <dbReference type="Proteomes" id="UP000316770"/>
    </source>
</evidence>
<dbReference type="EMBL" id="CP036318">
    <property type="protein sequence ID" value="QDV55818.1"/>
    <property type="molecule type" value="Genomic_DNA"/>
</dbReference>
<reference evidence="1 2" key="1">
    <citation type="submission" date="2019-02" db="EMBL/GenBank/DDBJ databases">
        <title>Deep-cultivation of Planctomycetes and their phenomic and genomic characterization uncovers novel biology.</title>
        <authorList>
            <person name="Wiegand S."/>
            <person name="Jogler M."/>
            <person name="Boedeker C."/>
            <person name="Pinto D."/>
            <person name="Vollmers J."/>
            <person name="Rivas-Marin E."/>
            <person name="Kohn T."/>
            <person name="Peeters S.H."/>
            <person name="Heuer A."/>
            <person name="Rast P."/>
            <person name="Oberbeckmann S."/>
            <person name="Bunk B."/>
            <person name="Jeske O."/>
            <person name="Meyerdierks A."/>
            <person name="Storesund J.E."/>
            <person name="Kallscheuer N."/>
            <person name="Luecker S."/>
            <person name="Lage O.M."/>
            <person name="Pohl T."/>
            <person name="Merkel B.J."/>
            <person name="Hornburger P."/>
            <person name="Mueller R.-W."/>
            <person name="Bruemmer F."/>
            <person name="Labrenz M."/>
            <person name="Spormann A.M."/>
            <person name="Op den Camp H."/>
            <person name="Overmann J."/>
            <person name="Amann R."/>
            <person name="Jetten M.S.M."/>
            <person name="Mascher T."/>
            <person name="Medema M.H."/>
            <person name="Devos D.P."/>
            <person name="Kaster A.-K."/>
            <person name="Ovreas L."/>
            <person name="Rohde M."/>
            <person name="Galperin M.Y."/>
            <person name="Jogler C."/>
        </authorList>
    </citation>
    <scope>NUCLEOTIDE SEQUENCE [LARGE SCALE GENOMIC DNA]</scope>
    <source>
        <strain evidence="1 2">Mal33</strain>
    </source>
</reference>
<dbReference type="Pfam" id="PF06245">
    <property type="entry name" value="DUF1015"/>
    <property type="match status" value="1"/>
</dbReference>
<sequence length="409" mass="45618">MPRIKAFRALRPQADNAAKVASVPYDVCDRDEAVELAAGNPDSFLHIVRPDIDLPADTNPYDDAIYAKASDNLQRFLRDNVLQQDDGDAIFLYRQVMNGNSQVGVVCCCHVEDYENNLILKHEKTRKAKEDDRTRHVLTLGAHTGPVFLTYRDDSKTNAMVETAITEAPLYDFTAADGVQHTVWKIDNAADYVSALSAVPKFYVADGHHRAASAWRAGAERRDNNPDHTGDEEYNWFLTVLFPASQLNILSYNRVIKDLNGQSVEQVREKLAQLGTFEPITDPVPPTAGSFCFYLGGSWYRLTLPADSIDHNHPIDSLDVALLEKRVLQPIFGIEDVRTDPRIDFVGGIRGTKALETRVDSGAWACAISMYPTSIEQLMGVSDADEIMPPKSTWFEPKLRSGLLVHLLD</sequence>
<organism evidence="1 2">
    <name type="scientific">Rosistilla oblonga</name>
    <dbReference type="NCBI Taxonomy" id="2527990"/>
    <lineage>
        <taxon>Bacteria</taxon>
        <taxon>Pseudomonadati</taxon>
        <taxon>Planctomycetota</taxon>
        <taxon>Planctomycetia</taxon>
        <taxon>Pirellulales</taxon>
        <taxon>Pirellulaceae</taxon>
        <taxon>Rosistilla</taxon>
    </lineage>
</organism>
<dbReference type="PANTHER" id="PTHR36454">
    <property type="entry name" value="LMO2823 PROTEIN"/>
    <property type="match status" value="1"/>
</dbReference>
<evidence type="ECO:0000313" key="1">
    <source>
        <dbReference type="EMBL" id="QDV55818.1"/>
    </source>
</evidence>
<dbReference type="PANTHER" id="PTHR36454:SF1">
    <property type="entry name" value="DUF1015 DOMAIN-CONTAINING PROTEIN"/>
    <property type="match status" value="1"/>
</dbReference>
<dbReference type="AlphaFoldDB" id="A0A518IRU4"/>
<dbReference type="RefSeq" id="WP_145283731.1">
    <property type="nucleotide sequence ID" value="NZ_CP036318.1"/>
</dbReference>
<protein>
    <recommendedName>
        <fullName evidence="3">DUF1015 domain-containing protein</fullName>
    </recommendedName>
</protein>
<name>A0A518IRU4_9BACT</name>
<evidence type="ECO:0008006" key="3">
    <source>
        <dbReference type="Google" id="ProtNLM"/>
    </source>
</evidence>
<dbReference type="InterPro" id="IPR008323">
    <property type="entry name" value="UCP033563"/>
</dbReference>
<keyword evidence="2" id="KW-1185">Reference proteome</keyword>
<gene>
    <name evidence="1" type="ORF">Mal33_17970</name>
</gene>
<proteinExistence type="predicted"/>
<dbReference type="Proteomes" id="UP000316770">
    <property type="component" value="Chromosome"/>
</dbReference>